<keyword evidence="4" id="KW-0067">ATP-binding</keyword>
<dbReference type="Proteomes" id="UP001501183">
    <property type="component" value="Unassembled WGS sequence"/>
</dbReference>
<dbReference type="InterPro" id="IPR027417">
    <property type="entry name" value="P-loop_NTPase"/>
</dbReference>
<evidence type="ECO:0000256" key="4">
    <source>
        <dbReference type="ARBA" id="ARBA00022840"/>
    </source>
</evidence>
<evidence type="ECO:0000256" key="3">
    <source>
        <dbReference type="ARBA" id="ARBA00022741"/>
    </source>
</evidence>
<feature type="compositionally biased region" description="Low complexity" evidence="7">
    <location>
        <begin position="306"/>
        <end position="320"/>
    </location>
</feature>
<dbReference type="SUPFAM" id="SSF52540">
    <property type="entry name" value="P-loop containing nucleoside triphosphate hydrolases"/>
    <property type="match status" value="1"/>
</dbReference>
<feature type="region of interest" description="Disordered" evidence="7">
    <location>
        <begin position="305"/>
        <end position="378"/>
    </location>
</feature>
<proteinExistence type="inferred from homology"/>
<feature type="domain" description="Zeta toxin" evidence="8">
    <location>
        <begin position="53"/>
        <end position="194"/>
    </location>
</feature>
<accession>A0ABP8NTL5</accession>
<evidence type="ECO:0000313" key="10">
    <source>
        <dbReference type="Proteomes" id="UP001501183"/>
    </source>
</evidence>
<dbReference type="Pfam" id="PF06414">
    <property type="entry name" value="Zeta_toxin"/>
    <property type="match status" value="1"/>
</dbReference>
<reference evidence="10" key="1">
    <citation type="journal article" date="2019" name="Int. J. Syst. Evol. Microbiol.">
        <title>The Global Catalogue of Microorganisms (GCM) 10K type strain sequencing project: providing services to taxonomists for standard genome sequencing and annotation.</title>
        <authorList>
            <consortium name="The Broad Institute Genomics Platform"/>
            <consortium name="The Broad Institute Genome Sequencing Center for Infectious Disease"/>
            <person name="Wu L."/>
            <person name="Ma J."/>
        </authorList>
    </citation>
    <scope>NUCLEOTIDE SEQUENCE [LARGE SCALE GENOMIC DNA]</scope>
    <source>
        <strain evidence="10">JCM 32206</strain>
    </source>
</reference>
<comment type="similarity">
    <text evidence="1">Belongs to the zeta toxin family.</text>
</comment>
<dbReference type="RefSeq" id="WP_345340829.1">
    <property type="nucleotide sequence ID" value="NZ_BAABFB010000001.1"/>
</dbReference>
<keyword evidence="10" id="KW-1185">Reference proteome</keyword>
<feature type="compositionally biased region" description="Low complexity" evidence="7">
    <location>
        <begin position="344"/>
        <end position="354"/>
    </location>
</feature>
<feature type="region of interest" description="Disordered" evidence="7">
    <location>
        <begin position="193"/>
        <end position="238"/>
    </location>
</feature>
<feature type="compositionally biased region" description="Low complexity" evidence="7">
    <location>
        <begin position="215"/>
        <end position="225"/>
    </location>
</feature>
<dbReference type="EMBL" id="BAABFB010000001">
    <property type="protein sequence ID" value="GAA4470743.1"/>
    <property type="molecule type" value="Genomic_DNA"/>
</dbReference>
<dbReference type="Gene3D" id="3.40.50.300">
    <property type="entry name" value="P-loop containing nucleotide triphosphate hydrolases"/>
    <property type="match status" value="1"/>
</dbReference>
<sequence>MTDEDRLRGAVAAQLIAMSAPGHPLHTDADHNTNTLYAGDVHRFAFRKRVVAEYLDRQSPVRGGRSAVVSAGAPGAGKSTALREHAADLTGFRILDPDIVKDYLIERAMRDGVYDDILARPLGDGRTVAPRELAALVHHESTRLIDQIRRICITRRENIVVEGTLTWKGQAPKLVAEFTEGDYQSVEVIAVEADRPSPTSRPCPAGGQAAGGGRTARTGSAAASPRRQRSTSATRDTAQSLCAQHAVELEDLASAGDQPPAWQSCAATPPANWKRSSSAATHIPGECLVAWVRARAGQIWRNPHRSTTCLWPSSSTTSPTESDRSPRARYSSTVSFGLAANAGSSPTSRSTSSTGPDPHRGQPRARGIRQAPCPATSP</sequence>
<evidence type="ECO:0000256" key="5">
    <source>
        <dbReference type="ARBA" id="ARBA00032897"/>
    </source>
</evidence>
<evidence type="ECO:0000256" key="6">
    <source>
        <dbReference type="ARBA" id="ARBA00048178"/>
    </source>
</evidence>
<organism evidence="9 10">
    <name type="scientific">Rhodococcus olei</name>
    <dbReference type="NCBI Taxonomy" id="2161675"/>
    <lineage>
        <taxon>Bacteria</taxon>
        <taxon>Bacillati</taxon>
        <taxon>Actinomycetota</taxon>
        <taxon>Actinomycetes</taxon>
        <taxon>Mycobacteriales</taxon>
        <taxon>Nocardiaceae</taxon>
        <taxon>Rhodococcus</taxon>
    </lineage>
</organism>
<comment type="catalytic activity">
    <reaction evidence="6">
        <text>UDP-N-acetyl-alpha-D-glucosamine + ATP = UDP-N-acetyl-alpha-D-glucosamine 3'-phosphate + ADP + H(+)</text>
        <dbReference type="Rhea" id="RHEA:32671"/>
        <dbReference type="ChEBI" id="CHEBI:15378"/>
        <dbReference type="ChEBI" id="CHEBI:30616"/>
        <dbReference type="ChEBI" id="CHEBI:57705"/>
        <dbReference type="ChEBI" id="CHEBI:64353"/>
        <dbReference type="ChEBI" id="CHEBI:456216"/>
        <dbReference type="EC" id="2.7.1.176"/>
    </reaction>
</comment>
<protein>
    <recommendedName>
        <fullName evidence="5">UDP-N-acetylglucosamine kinase</fullName>
        <ecNumber evidence="2">2.7.1.176</ecNumber>
    </recommendedName>
    <alternativeName>
        <fullName evidence="5">UDP-N-acetylglucosamine kinase</fullName>
    </alternativeName>
</protein>
<evidence type="ECO:0000256" key="7">
    <source>
        <dbReference type="SAM" id="MobiDB-lite"/>
    </source>
</evidence>
<dbReference type="InterPro" id="IPR010488">
    <property type="entry name" value="Zeta_toxin_domain"/>
</dbReference>
<dbReference type="EC" id="2.7.1.176" evidence="2"/>
<name>A0ABP8NTL5_9NOCA</name>
<evidence type="ECO:0000259" key="8">
    <source>
        <dbReference type="Pfam" id="PF06414"/>
    </source>
</evidence>
<evidence type="ECO:0000313" key="9">
    <source>
        <dbReference type="EMBL" id="GAA4470743.1"/>
    </source>
</evidence>
<evidence type="ECO:0000256" key="1">
    <source>
        <dbReference type="ARBA" id="ARBA00009104"/>
    </source>
</evidence>
<keyword evidence="3" id="KW-0547">Nucleotide-binding</keyword>
<gene>
    <name evidence="9" type="ORF">GCM10023094_00280</name>
</gene>
<comment type="caution">
    <text evidence="9">The sequence shown here is derived from an EMBL/GenBank/DDBJ whole genome shotgun (WGS) entry which is preliminary data.</text>
</comment>
<evidence type="ECO:0000256" key="2">
    <source>
        <dbReference type="ARBA" id="ARBA00011963"/>
    </source>
</evidence>